<feature type="compositionally biased region" description="Low complexity" evidence="1">
    <location>
        <begin position="461"/>
        <end position="479"/>
    </location>
</feature>
<protein>
    <submittedName>
        <fullName evidence="2">Uncharacterized protein</fullName>
    </submittedName>
</protein>
<reference evidence="3" key="1">
    <citation type="journal article" date="2023" name="Commun. Biol.">
        <title>Genome analysis of Parmales, the sister group of diatoms, reveals the evolutionary specialization of diatoms from phago-mixotrophs to photoautotrophs.</title>
        <authorList>
            <person name="Ban H."/>
            <person name="Sato S."/>
            <person name="Yoshikawa S."/>
            <person name="Yamada K."/>
            <person name="Nakamura Y."/>
            <person name="Ichinomiya M."/>
            <person name="Sato N."/>
            <person name="Blanc-Mathieu R."/>
            <person name="Endo H."/>
            <person name="Kuwata A."/>
            <person name="Ogata H."/>
        </authorList>
    </citation>
    <scope>NUCLEOTIDE SEQUENCE [LARGE SCALE GENOMIC DNA]</scope>
</reference>
<feature type="region of interest" description="Disordered" evidence="1">
    <location>
        <begin position="98"/>
        <end position="149"/>
    </location>
</feature>
<feature type="compositionally biased region" description="Basic and acidic residues" evidence="1">
    <location>
        <begin position="300"/>
        <end position="309"/>
    </location>
</feature>
<gene>
    <name evidence="2" type="ORF">TL16_g09664</name>
</gene>
<feature type="region of interest" description="Disordered" evidence="1">
    <location>
        <begin position="383"/>
        <end position="430"/>
    </location>
</feature>
<feature type="region of interest" description="Disordered" evidence="1">
    <location>
        <begin position="1"/>
        <end position="60"/>
    </location>
</feature>
<sequence length="636" mass="68023">MFSSKKQHKKLASSSYDAAEDGNDSDSNMLGDGNFSPLGSPNSPDKKDQTVPTFDPDKPYESKSLMKVAAEMGSMSGAVRSDLGIAAHLKINTNIHSSASQAAAPRRSLLSQPSGNDFGATPTNLDTAPSTPAPNPHVPQGNPFDSLAGGVDPILKAQLENVYKLKSVAEPMEAKTRRLHNHISELYKSIQKVCDDFHMISADISDMLPPNTNPSKNVSHKVAAAHEEVHNMVGVAIPAKIMPRFEQSLLGDLDLMMLHYVQEQKKFRSFDALNKANKAESDEGKMGGSPSDSSTLMSKSKKDTDKLKEAAAASEEGLQRLVEKEADMLDAWLFKFLQFQIHFWSETGQQVMSLQKPTGALAEQLKARKLDPSESRNILGEVDPETVVSSPGWGDESEATPSKGKEVGGGGGGGLGWFGGKKDEKEKGSEHAWLSGMFQRRNVEFFQKDKGGFDDDEDDSTSNPSSRSNSRRGSLSKSNQGSRRGSKDNGKGSKVGLNAAELSAKIDAAASGSNPLKRFSGIFGGNKRKDDKYSSQNGLLGSEDVGVGVPIETGAETTAFPRPPEQGAFPRPDINPSGKNIEGISSTQARKKSGSGSGGMFSAFQSGNGEKKGGKNDEWVDFTAGDESVEFDANAV</sequence>
<feature type="compositionally biased region" description="Polar residues" evidence="1">
    <location>
        <begin position="121"/>
        <end position="130"/>
    </location>
</feature>
<organism evidence="2 3">
    <name type="scientific">Triparma laevis f. inornata</name>
    <dbReference type="NCBI Taxonomy" id="1714386"/>
    <lineage>
        <taxon>Eukaryota</taxon>
        <taxon>Sar</taxon>
        <taxon>Stramenopiles</taxon>
        <taxon>Ochrophyta</taxon>
        <taxon>Bolidophyceae</taxon>
        <taxon>Parmales</taxon>
        <taxon>Triparmaceae</taxon>
        <taxon>Triparma</taxon>
    </lineage>
</organism>
<name>A0A9W7BCH4_9STRA</name>
<accession>A0A9W7BCH4</accession>
<evidence type="ECO:0000256" key="1">
    <source>
        <dbReference type="SAM" id="MobiDB-lite"/>
    </source>
</evidence>
<evidence type="ECO:0000313" key="3">
    <source>
        <dbReference type="Proteomes" id="UP001162640"/>
    </source>
</evidence>
<feature type="compositionally biased region" description="Low complexity" evidence="1">
    <location>
        <begin position="98"/>
        <end position="111"/>
    </location>
</feature>
<feature type="region of interest" description="Disordered" evidence="1">
    <location>
        <begin position="449"/>
        <end position="636"/>
    </location>
</feature>
<feature type="compositionally biased region" description="Basic residues" evidence="1">
    <location>
        <begin position="1"/>
        <end position="11"/>
    </location>
</feature>
<evidence type="ECO:0000313" key="2">
    <source>
        <dbReference type="EMBL" id="GMH83635.1"/>
    </source>
</evidence>
<dbReference type="EMBL" id="BLQM01000331">
    <property type="protein sequence ID" value="GMH83635.1"/>
    <property type="molecule type" value="Genomic_DNA"/>
</dbReference>
<feature type="region of interest" description="Disordered" evidence="1">
    <location>
        <begin position="278"/>
        <end position="311"/>
    </location>
</feature>
<feature type="compositionally biased region" description="Basic and acidic residues" evidence="1">
    <location>
        <begin position="420"/>
        <end position="430"/>
    </location>
</feature>
<feature type="compositionally biased region" description="Basic and acidic residues" evidence="1">
    <location>
        <begin position="609"/>
        <end position="618"/>
    </location>
</feature>
<feature type="compositionally biased region" description="Gly residues" evidence="1">
    <location>
        <begin position="407"/>
        <end position="419"/>
    </location>
</feature>
<dbReference type="Proteomes" id="UP001162640">
    <property type="component" value="Unassembled WGS sequence"/>
</dbReference>
<dbReference type="AlphaFoldDB" id="A0A9W7BCH4"/>
<comment type="caution">
    <text evidence="2">The sequence shown here is derived from an EMBL/GenBank/DDBJ whole genome shotgun (WGS) entry which is preliminary data.</text>
</comment>
<feature type="compositionally biased region" description="Basic and acidic residues" evidence="1">
    <location>
        <begin position="44"/>
        <end position="60"/>
    </location>
</feature>
<proteinExistence type="predicted"/>